<proteinExistence type="predicted"/>
<dbReference type="AlphaFoldDB" id="A0AAW1Y2C8"/>
<sequence>MTMALECSKDISVDPSADEPSGECGEECDHSFIVKDDLGLVCRICGIIHRELKPYLSSNIVRGKGVHELTCVNRRMRTAQSQLRVCQLQSSLLGGI</sequence>
<evidence type="ECO:0000256" key="1">
    <source>
        <dbReference type="SAM" id="MobiDB-lite"/>
    </source>
</evidence>
<dbReference type="EMBL" id="JBEDUW010000002">
    <property type="protein sequence ID" value="KAK9942656.1"/>
    <property type="molecule type" value="Genomic_DNA"/>
</dbReference>
<gene>
    <name evidence="2" type="ORF">M0R45_008309</name>
</gene>
<accession>A0AAW1Y2C8</accession>
<keyword evidence="3" id="KW-1185">Reference proteome</keyword>
<dbReference type="Proteomes" id="UP001457282">
    <property type="component" value="Unassembled WGS sequence"/>
</dbReference>
<protein>
    <submittedName>
        <fullName evidence="2">Uncharacterized protein</fullName>
    </submittedName>
</protein>
<comment type="caution">
    <text evidence="2">The sequence shown here is derived from an EMBL/GenBank/DDBJ whole genome shotgun (WGS) entry which is preliminary data.</text>
</comment>
<evidence type="ECO:0000313" key="3">
    <source>
        <dbReference type="Proteomes" id="UP001457282"/>
    </source>
</evidence>
<evidence type="ECO:0000313" key="2">
    <source>
        <dbReference type="EMBL" id="KAK9942656.1"/>
    </source>
</evidence>
<reference evidence="2 3" key="1">
    <citation type="journal article" date="2023" name="G3 (Bethesda)">
        <title>A chromosome-length genome assembly and annotation of blackberry (Rubus argutus, cv. 'Hillquist').</title>
        <authorList>
            <person name="Bruna T."/>
            <person name="Aryal R."/>
            <person name="Dudchenko O."/>
            <person name="Sargent D.J."/>
            <person name="Mead D."/>
            <person name="Buti M."/>
            <person name="Cavallini A."/>
            <person name="Hytonen T."/>
            <person name="Andres J."/>
            <person name="Pham M."/>
            <person name="Weisz D."/>
            <person name="Mascagni F."/>
            <person name="Usai G."/>
            <person name="Natali L."/>
            <person name="Bassil N."/>
            <person name="Fernandez G.E."/>
            <person name="Lomsadze A."/>
            <person name="Armour M."/>
            <person name="Olukolu B."/>
            <person name="Poorten T."/>
            <person name="Britton C."/>
            <person name="Davik J."/>
            <person name="Ashrafi H."/>
            <person name="Aiden E.L."/>
            <person name="Borodovsky M."/>
            <person name="Worthington M."/>
        </authorList>
    </citation>
    <scope>NUCLEOTIDE SEQUENCE [LARGE SCALE GENOMIC DNA]</scope>
    <source>
        <strain evidence="2">PI 553951</strain>
    </source>
</reference>
<name>A0AAW1Y2C8_RUBAR</name>
<organism evidence="2 3">
    <name type="scientific">Rubus argutus</name>
    <name type="common">Southern blackberry</name>
    <dbReference type="NCBI Taxonomy" id="59490"/>
    <lineage>
        <taxon>Eukaryota</taxon>
        <taxon>Viridiplantae</taxon>
        <taxon>Streptophyta</taxon>
        <taxon>Embryophyta</taxon>
        <taxon>Tracheophyta</taxon>
        <taxon>Spermatophyta</taxon>
        <taxon>Magnoliopsida</taxon>
        <taxon>eudicotyledons</taxon>
        <taxon>Gunneridae</taxon>
        <taxon>Pentapetalae</taxon>
        <taxon>rosids</taxon>
        <taxon>fabids</taxon>
        <taxon>Rosales</taxon>
        <taxon>Rosaceae</taxon>
        <taxon>Rosoideae</taxon>
        <taxon>Rosoideae incertae sedis</taxon>
        <taxon>Rubus</taxon>
    </lineage>
</organism>
<feature type="region of interest" description="Disordered" evidence="1">
    <location>
        <begin position="1"/>
        <end position="22"/>
    </location>
</feature>